<keyword evidence="2" id="KW-0472">Membrane</keyword>
<sequence length="903" mass="99130">MEEASDLLEDSWFFGNLLDTKPRKHVLKNEDKNSSFKSRKQPPITPSLTRTPSLPTFLIENPNPSPNDQEKAIMKNECKSSHVSSRKQPPFAPPSLTRRPSLPSHDLSRTSSNSSSLSDQEDEEREFSLGRLIRQASMNTSHTSTPPKQTAKAAVMESMQKRPESYQEKINDVRKMDRNRSKSTKNKNGGAPLIPGVLAEKNLSEDMKAHLKFWARSVASNVRQELLAQLPDSGGPVDGPVELPSFSMPSFIATDDDPSTIQVATSVLLTGAISVFLFRSLRRRAKRAKQLQFRSTGAKKTLKEEALESLKSMTPVDKNAPPSALQALLGGLSAGVIALILYKFTTTIEASLNRQTISDNFSVRQITITIRTIINGICYLATFVFGINAVGLVLYSGQLGFNSIMGDSTSDEIQNKDETQLNFSDSETNISMEEASDLLEDSWFFGNLLDTKPRSISRCYSDLASSSGSPIESYPHPPLRSTQEHVLKNEDKNSSFKSRKQPPITPSLTRTPSLPTFLMENPNPSPNDQEKAIMKNECKSSHVSSRKQPPVAPPSLTRRPSLPSHDLSRTSSNSSSLSDQEDEEREFSLGRLIRQASMNTSHTSTPPKQTAKAAVMESMQKRPESYQEKINDVRKMDRNRSKSTKIKNGGPPLIPGGLAEKNLSEDMKAHLKFWARSVASNQFRSTGAKKTLKEEALESLKAMTPVDKNAPPSALQALLGGLSAGVIALILYKFTTTIEASLNRQTISDNFSVRQITITIRTIINGICYLATFVFGINAVGLVLYSGQLGFNSIMGDSTSDEIQNKDETQLNSSGSETNISDGDQDSNNKQQTIINGICYLATFVFGINAVGLVLYSGQLGFNSIMGDSMSDEIQNKDATQLNSSGSETNISDGDQDSSNKQQ</sequence>
<dbReference type="PANTHER" id="PTHR35733">
    <property type="entry name" value="OS02G0307800 PROTEIN"/>
    <property type="match status" value="1"/>
</dbReference>
<feature type="region of interest" description="Disordered" evidence="1">
    <location>
        <begin position="807"/>
        <end position="827"/>
    </location>
</feature>
<feature type="compositionally biased region" description="Polar residues" evidence="1">
    <location>
        <begin position="136"/>
        <end position="148"/>
    </location>
</feature>
<evidence type="ECO:0000313" key="3">
    <source>
        <dbReference type="EMBL" id="PWA62103.1"/>
    </source>
</evidence>
<protein>
    <submittedName>
        <fullName evidence="3">Uncharacterized protein</fullName>
    </submittedName>
</protein>
<proteinExistence type="predicted"/>
<accession>A0A2U1MLG1</accession>
<feature type="compositionally biased region" description="Polar residues" evidence="1">
    <location>
        <begin position="877"/>
        <end position="903"/>
    </location>
</feature>
<feature type="compositionally biased region" description="Basic and acidic residues" evidence="1">
    <location>
        <begin position="528"/>
        <end position="540"/>
    </location>
</feature>
<keyword evidence="2" id="KW-0812">Transmembrane</keyword>
<dbReference type="GO" id="GO:0009535">
    <property type="term" value="C:chloroplast thylakoid membrane"/>
    <property type="evidence" value="ECO:0007669"/>
    <property type="project" value="TreeGrafter"/>
</dbReference>
<feature type="region of interest" description="Disordered" evidence="1">
    <location>
        <begin position="490"/>
        <end position="627"/>
    </location>
</feature>
<dbReference type="PANTHER" id="PTHR35733:SF1">
    <property type="entry name" value="OS02G0307800 PROTEIN"/>
    <property type="match status" value="1"/>
</dbReference>
<feature type="transmembrane region" description="Helical" evidence="2">
    <location>
        <begin position="834"/>
        <end position="856"/>
    </location>
</feature>
<keyword evidence="4" id="KW-1185">Reference proteome</keyword>
<reference evidence="3 4" key="1">
    <citation type="journal article" date="2018" name="Mol. Plant">
        <title>The genome of Artemisia annua provides insight into the evolution of Asteraceae family and artemisinin biosynthesis.</title>
        <authorList>
            <person name="Shen Q."/>
            <person name="Zhang L."/>
            <person name="Liao Z."/>
            <person name="Wang S."/>
            <person name="Yan T."/>
            <person name="Shi P."/>
            <person name="Liu M."/>
            <person name="Fu X."/>
            <person name="Pan Q."/>
            <person name="Wang Y."/>
            <person name="Lv Z."/>
            <person name="Lu X."/>
            <person name="Zhang F."/>
            <person name="Jiang W."/>
            <person name="Ma Y."/>
            <person name="Chen M."/>
            <person name="Hao X."/>
            <person name="Li L."/>
            <person name="Tang Y."/>
            <person name="Lv G."/>
            <person name="Zhou Y."/>
            <person name="Sun X."/>
            <person name="Brodelius P.E."/>
            <person name="Rose J.K.C."/>
            <person name="Tang K."/>
        </authorList>
    </citation>
    <scope>NUCLEOTIDE SEQUENCE [LARGE SCALE GENOMIC DNA]</scope>
    <source>
        <strain evidence="4">cv. Huhao1</strain>
        <tissue evidence="3">Leaf</tissue>
    </source>
</reference>
<evidence type="ECO:0000313" key="4">
    <source>
        <dbReference type="Proteomes" id="UP000245207"/>
    </source>
</evidence>
<comment type="caution">
    <text evidence="3">The sequence shown here is derived from an EMBL/GenBank/DDBJ whole genome shotgun (WGS) entry which is preliminary data.</text>
</comment>
<feature type="transmembrane region" description="Helical" evidence="2">
    <location>
        <begin position="714"/>
        <end position="734"/>
    </location>
</feature>
<dbReference type="EMBL" id="PKPP01004944">
    <property type="protein sequence ID" value="PWA62103.1"/>
    <property type="molecule type" value="Genomic_DNA"/>
</dbReference>
<feature type="transmembrane region" description="Helical" evidence="2">
    <location>
        <begin position="763"/>
        <end position="785"/>
    </location>
</feature>
<feature type="compositionally biased region" description="Polar residues" evidence="1">
    <location>
        <begin position="810"/>
        <end position="827"/>
    </location>
</feature>
<feature type="region of interest" description="Disordered" evidence="1">
    <location>
        <begin position="22"/>
        <end position="193"/>
    </location>
</feature>
<feature type="compositionally biased region" description="Basic and acidic residues" evidence="1">
    <location>
        <begin position="68"/>
        <end position="80"/>
    </location>
</feature>
<dbReference type="InterPro" id="IPR021434">
    <property type="entry name" value="DUF3082"/>
</dbReference>
<feature type="transmembrane region" description="Helical" evidence="2">
    <location>
        <begin position="261"/>
        <end position="281"/>
    </location>
</feature>
<feature type="compositionally biased region" description="Basic and acidic residues" evidence="1">
    <location>
        <begin position="159"/>
        <end position="180"/>
    </location>
</feature>
<feature type="compositionally biased region" description="Polar residues" evidence="1">
    <location>
        <begin position="596"/>
        <end position="608"/>
    </location>
</feature>
<evidence type="ECO:0000256" key="1">
    <source>
        <dbReference type="SAM" id="MobiDB-lite"/>
    </source>
</evidence>
<dbReference type="AlphaFoldDB" id="A0A2U1MLG1"/>
<dbReference type="Proteomes" id="UP000245207">
    <property type="component" value="Unassembled WGS sequence"/>
</dbReference>
<feature type="compositionally biased region" description="Low complexity" evidence="1">
    <location>
        <begin position="94"/>
        <end position="118"/>
    </location>
</feature>
<organism evidence="3 4">
    <name type="scientific">Artemisia annua</name>
    <name type="common">Sweet wormwood</name>
    <dbReference type="NCBI Taxonomy" id="35608"/>
    <lineage>
        <taxon>Eukaryota</taxon>
        <taxon>Viridiplantae</taxon>
        <taxon>Streptophyta</taxon>
        <taxon>Embryophyta</taxon>
        <taxon>Tracheophyta</taxon>
        <taxon>Spermatophyta</taxon>
        <taxon>Magnoliopsida</taxon>
        <taxon>eudicotyledons</taxon>
        <taxon>Gunneridae</taxon>
        <taxon>Pentapetalae</taxon>
        <taxon>asterids</taxon>
        <taxon>campanulids</taxon>
        <taxon>Asterales</taxon>
        <taxon>Asteraceae</taxon>
        <taxon>Asteroideae</taxon>
        <taxon>Anthemideae</taxon>
        <taxon>Artemisiinae</taxon>
        <taxon>Artemisia</taxon>
    </lineage>
</organism>
<keyword evidence="2" id="KW-1133">Transmembrane helix</keyword>
<feature type="compositionally biased region" description="Low complexity" evidence="1">
    <location>
        <begin position="554"/>
        <end position="578"/>
    </location>
</feature>
<name>A0A2U1MLG1_ARTAN</name>
<dbReference type="STRING" id="35608.A0A2U1MLG1"/>
<feature type="transmembrane region" description="Helical" evidence="2">
    <location>
        <begin position="373"/>
        <end position="395"/>
    </location>
</feature>
<feature type="compositionally biased region" description="Low complexity" evidence="1">
    <location>
        <begin position="46"/>
        <end position="56"/>
    </location>
</feature>
<dbReference type="OrthoDB" id="5296at2759"/>
<feature type="compositionally biased region" description="Low complexity" evidence="1">
    <location>
        <begin position="506"/>
        <end position="516"/>
    </location>
</feature>
<evidence type="ECO:0000256" key="2">
    <source>
        <dbReference type="SAM" id="Phobius"/>
    </source>
</evidence>
<gene>
    <name evidence="3" type="ORF">CTI12_AA366830</name>
</gene>
<feature type="region of interest" description="Disordered" evidence="1">
    <location>
        <begin position="874"/>
        <end position="903"/>
    </location>
</feature>
<dbReference type="Pfam" id="PF11282">
    <property type="entry name" value="DUF3082"/>
    <property type="match status" value="3"/>
</dbReference>